<gene>
    <name evidence="1" type="ORF">C1645_818647</name>
</gene>
<accession>A0A397T810</accession>
<dbReference type="AlphaFoldDB" id="A0A397T810"/>
<dbReference type="Proteomes" id="UP000265703">
    <property type="component" value="Unassembled WGS sequence"/>
</dbReference>
<organism evidence="1 2">
    <name type="scientific">Glomus cerebriforme</name>
    <dbReference type="NCBI Taxonomy" id="658196"/>
    <lineage>
        <taxon>Eukaryota</taxon>
        <taxon>Fungi</taxon>
        <taxon>Fungi incertae sedis</taxon>
        <taxon>Mucoromycota</taxon>
        <taxon>Glomeromycotina</taxon>
        <taxon>Glomeromycetes</taxon>
        <taxon>Glomerales</taxon>
        <taxon>Glomeraceae</taxon>
        <taxon>Glomus</taxon>
    </lineage>
</organism>
<comment type="caution">
    <text evidence="1">The sequence shown here is derived from an EMBL/GenBank/DDBJ whole genome shotgun (WGS) entry which is preliminary data.</text>
</comment>
<reference evidence="1 2" key="1">
    <citation type="submission" date="2018-06" db="EMBL/GenBank/DDBJ databases">
        <title>Comparative genomics reveals the genomic features of Rhizophagus irregularis, R. cerebriforme, R. diaphanum and Gigaspora rosea, and their symbiotic lifestyle signature.</title>
        <authorList>
            <person name="Morin E."/>
            <person name="San Clemente H."/>
            <person name="Chen E.C.H."/>
            <person name="De La Providencia I."/>
            <person name="Hainaut M."/>
            <person name="Kuo A."/>
            <person name="Kohler A."/>
            <person name="Murat C."/>
            <person name="Tang N."/>
            <person name="Roy S."/>
            <person name="Loubradou J."/>
            <person name="Henrissat B."/>
            <person name="Grigoriev I.V."/>
            <person name="Corradi N."/>
            <person name="Roux C."/>
            <person name="Martin F.M."/>
        </authorList>
    </citation>
    <scope>NUCLEOTIDE SEQUENCE [LARGE SCALE GENOMIC DNA]</scope>
    <source>
        <strain evidence="1 2">DAOM 227022</strain>
    </source>
</reference>
<proteinExistence type="predicted"/>
<evidence type="ECO:0000313" key="1">
    <source>
        <dbReference type="EMBL" id="RIA93992.1"/>
    </source>
</evidence>
<keyword evidence="2" id="KW-1185">Reference proteome</keyword>
<sequence length="113" mass="13507">MDQNKDIKEEMKKLIEGITSGVKEKIWKERYDKINKISKYIDNKQERYKIKKVLKNKNKKTKDELTDPIEVEEKLIRLSKNNIAKNNKKLMSTLIANRYIDSLIIQQEKVNKI</sequence>
<evidence type="ECO:0000313" key="2">
    <source>
        <dbReference type="Proteomes" id="UP000265703"/>
    </source>
</evidence>
<protein>
    <submittedName>
        <fullName evidence="1">Uncharacterized protein</fullName>
    </submittedName>
</protein>
<name>A0A397T810_9GLOM</name>
<dbReference type="EMBL" id="QKYT01000092">
    <property type="protein sequence ID" value="RIA93992.1"/>
    <property type="molecule type" value="Genomic_DNA"/>
</dbReference>